<feature type="compositionally biased region" description="Low complexity" evidence="1">
    <location>
        <begin position="507"/>
        <end position="526"/>
    </location>
</feature>
<name>A0ABP8JP05_9ACTN</name>
<feature type="transmembrane region" description="Helical" evidence="2">
    <location>
        <begin position="314"/>
        <end position="336"/>
    </location>
</feature>
<feature type="transmembrane region" description="Helical" evidence="2">
    <location>
        <begin position="71"/>
        <end position="92"/>
    </location>
</feature>
<keyword evidence="2" id="KW-0812">Transmembrane</keyword>
<evidence type="ECO:0008006" key="5">
    <source>
        <dbReference type="Google" id="ProtNLM"/>
    </source>
</evidence>
<feature type="region of interest" description="Disordered" evidence="1">
    <location>
        <begin position="383"/>
        <end position="546"/>
    </location>
</feature>
<evidence type="ECO:0000313" key="4">
    <source>
        <dbReference type="Proteomes" id="UP001500635"/>
    </source>
</evidence>
<reference evidence="4" key="1">
    <citation type="journal article" date="2019" name="Int. J. Syst. Evol. Microbiol.">
        <title>The Global Catalogue of Microorganisms (GCM) 10K type strain sequencing project: providing services to taxonomists for standard genome sequencing and annotation.</title>
        <authorList>
            <consortium name="The Broad Institute Genomics Platform"/>
            <consortium name="The Broad Institute Genome Sequencing Center for Infectious Disease"/>
            <person name="Wu L."/>
            <person name="Ma J."/>
        </authorList>
    </citation>
    <scope>NUCLEOTIDE SEQUENCE [LARGE SCALE GENOMIC DNA]</scope>
    <source>
        <strain evidence="4">JCM 17688</strain>
    </source>
</reference>
<feature type="transmembrane region" description="Helical" evidence="2">
    <location>
        <begin position="144"/>
        <end position="165"/>
    </location>
</feature>
<accession>A0ABP8JP05</accession>
<feature type="transmembrane region" description="Helical" evidence="2">
    <location>
        <begin position="104"/>
        <end position="124"/>
    </location>
</feature>
<keyword evidence="2" id="KW-1133">Transmembrane helix</keyword>
<feature type="compositionally biased region" description="Acidic residues" evidence="1">
    <location>
        <begin position="456"/>
        <end position="478"/>
    </location>
</feature>
<feature type="transmembrane region" description="Helical" evidence="2">
    <location>
        <begin position="242"/>
        <end position="264"/>
    </location>
</feature>
<keyword evidence="2" id="KW-0472">Membrane</keyword>
<feature type="transmembrane region" description="Helical" evidence="2">
    <location>
        <begin position="356"/>
        <end position="376"/>
    </location>
</feature>
<feature type="compositionally biased region" description="Acidic residues" evidence="1">
    <location>
        <begin position="402"/>
        <end position="411"/>
    </location>
</feature>
<feature type="transmembrane region" description="Helical" evidence="2">
    <location>
        <begin position="17"/>
        <end position="40"/>
    </location>
</feature>
<comment type="caution">
    <text evidence="3">The sequence shown here is derived from an EMBL/GenBank/DDBJ whole genome shotgun (WGS) entry which is preliminary data.</text>
</comment>
<evidence type="ECO:0000313" key="3">
    <source>
        <dbReference type="EMBL" id="GAA4393925.1"/>
    </source>
</evidence>
<feature type="compositionally biased region" description="Basic and acidic residues" evidence="1">
    <location>
        <begin position="493"/>
        <end position="506"/>
    </location>
</feature>
<dbReference type="RefSeq" id="WP_385923517.1">
    <property type="nucleotide sequence ID" value="NZ_JBHTGI010000001.1"/>
</dbReference>
<gene>
    <name evidence="3" type="ORF">GCM10023147_25120</name>
</gene>
<evidence type="ECO:0000256" key="2">
    <source>
        <dbReference type="SAM" id="Phobius"/>
    </source>
</evidence>
<feature type="transmembrane region" description="Helical" evidence="2">
    <location>
        <begin position="218"/>
        <end position="235"/>
    </location>
</feature>
<protein>
    <recommendedName>
        <fullName evidence="5">Integral membrane protein</fullName>
    </recommendedName>
</protein>
<feature type="compositionally biased region" description="Basic and acidic residues" evidence="1">
    <location>
        <begin position="441"/>
        <end position="455"/>
    </location>
</feature>
<dbReference type="Proteomes" id="UP001500635">
    <property type="component" value="Unassembled WGS sequence"/>
</dbReference>
<feature type="transmembrane region" description="Helical" evidence="2">
    <location>
        <begin position="186"/>
        <end position="206"/>
    </location>
</feature>
<evidence type="ECO:0000256" key="1">
    <source>
        <dbReference type="SAM" id="MobiDB-lite"/>
    </source>
</evidence>
<feature type="transmembrane region" description="Helical" evidence="2">
    <location>
        <begin position="284"/>
        <end position="302"/>
    </location>
</feature>
<proteinExistence type="predicted"/>
<dbReference type="Pfam" id="PF19877">
    <property type="entry name" value="DUF6350"/>
    <property type="match status" value="1"/>
</dbReference>
<dbReference type="EMBL" id="BAABFR010000035">
    <property type="protein sequence ID" value="GAA4393925.1"/>
    <property type="molecule type" value="Genomic_DNA"/>
</dbReference>
<keyword evidence="4" id="KW-1185">Reference proteome</keyword>
<organism evidence="3 4">
    <name type="scientific">Tsukamurella soli</name>
    <dbReference type="NCBI Taxonomy" id="644556"/>
    <lineage>
        <taxon>Bacteria</taxon>
        <taxon>Bacillati</taxon>
        <taxon>Actinomycetota</taxon>
        <taxon>Actinomycetes</taxon>
        <taxon>Mycobacteriales</taxon>
        <taxon>Tsukamurellaceae</taxon>
        <taxon>Tsukamurella</taxon>
    </lineage>
</organism>
<dbReference type="InterPro" id="IPR045931">
    <property type="entry name" value="DUF6350"/>
</dbReference>
<sequence length="546" mass="56361">MNIRPARLRPMGDARSLFAVAFGPSMVTLVVVAVVGTLVMVTQQSDLAAAFATVAELWLAVHQVPVTVSDITVSVLPLMPTVLLLAGVARVCRTATRPGRPLSELRTVLLCAIAGPVLFTAIALAVVNDATGTFTVGTPPPLAAFLYTVGVHLLGALIGLAPAYWREIGDLLRIPRWMDDVVVDTARALAAFAVAGAAIVVVRLAVQWHTVAALVETGNGGVGMFCLTVLSMLYLPNVMLGAAGITVGAGAQVGPVAASLFSAAPGQVPAVPILAVLPGGEAPHYLLVLLLVPAAVAVSVGRRCAAREYEVWPVLRALVLTALLTAAGLAAITWVAGGELGGIGHAGVDLPQLFGFTFAWIALVGALTALAVQQFGDTRAVRATRRSEEAVAGPAGYATYSDEAEPVDDEVPVGSVAHREGAPEETGVAGGGGELDGAAEPDDHAAEPESAREPAPESDADESDDDTGDFDAVSDEPTEDLRPTRVPVVVDPPRAERPERRPERGTRPALSAGRPAGRRASSAAGRSGRDQVVSDVEELDSYTFGE</sequence>